<proteinExistence type="predicted"/>
<dbReference type="EMBL" id="QJVJ01000002">
    <property type="protein sequence ID" value="PYI56122.1"/>
    <property type="molecule type" value="Genomic_DNA"/>
</dbReference>
<dbReference type="RefSeq" id="WP_110838652.1">
    <property type="nucleotide sequence ID" value="NZ_QJVJ01000002.1"/>
</dbReference>
<accession>A0A2V5KB53</accession>
<feature type="domain" description="HTH luxR-type" evidence="4">
    <location>
        <begin position="829"/>
        <end position="894"/>
    </location>
</feature>
<dbReference type="AlphaFoldDB" id="A0A2V5KB53"/>
<dbReference type="InterPro" id="IPR011990">
    <property type="entry name" value="TPR-like_helical_dom_sf"/>
</dbReference>
<evidence type="ECO:0000256" key="2">
    <source>
        <dbReference type="ARBA" id="ARBA00023125"/>
    </source>
</evidence>
<reference evidence="5 6" key="1">
    <citation type="submission" date="2018-05" db="EMBL/GenBank/DDBJ databases">
        <title>Paenibacillus flagellatus sp. nov., isolated from selenium mineral soil.</title>
        <authorList>
            <person name="Dai X."/>
        </authorList>
    </citation>
    <scope>NUCLEOTIDE SEQUENCE [LARGE SCALE GENOMIC DNA]</scope>
    <source>
        <strain evidence="5 6">DXL2</strain>
    </source>
</reference>
<sequence length="904" mass="97717">MSVPVVSTKLHIPILRPRTVFRPRLIERLNAGMNRKLTLLSASAGSGKTTLLGEWLAGGPLPAAWLSLDETDNDPVRFWTSLIAALRTIAPNIGEGALGLLRSPQPPSSESIAAMLLHEIDTAVPSRFALVLDDYHEIGAGSIDGAVALLIERMPPRMHLVVSTREDPRLPLARLRVRDQLTELRAADLRFTLPEADDFLGRVMGLDLGADSVALLESRTEGWIAGLQLAALSLQGRTDPAGFIRSFSGSHPFVLDYLTEEVLRRQPASVQSFLLRTSVLDRLCGPLCDAVVGSGGEGERSASAPSGQDLLEALERANLFLVPLDSERRWYRYHHLFGDLLRKRLLRSPASAVGDAEGGTAVLHVRASVWYEENGHELEAFRHAAAAGDTRRAARLLEGNGMPLLFRGAVAPVRGWLDSLPREMMDAAPALWVTYASALLMAGELTGVEPKLQAAERALEGVGRDEAVRDLIGHIASIRAALAVSRHDADAVMAESRRALEHVHPDNLPVRTATAWALGYALQLRGDRAAAGRAYAEALAISEKIGHAMIALMAALGLGHVQEAENRLPMAAETYRRVLDMAGDAPPPAACEAQLGLARLSYEWNDLDAALRHAELGVGLANRFDQSDRVAAGELMIARVKLAQGETDEAAALLEKVDHDARRLPFANVQRPIAAVRSLALLRQGSPEGAARLAREHDLPVSLARVRLAQGDPSAALAALAPLIERAEASGWEDERLRATVVQAVALYAHGEPDEAFKALAEALAAARPGGFVRTFVDEGAPMYRLLREASARGTMPDYAGKLLAAFGAEFPAAEAEDEAARRSSARPERPLVEPLSERELEVLRLVAQGLSNREIGEKLFIALSTVKGHNRIIFDKLQVKRRTEAVALARSMGLLRDSPETIL</sequence>
<dbReference type="InterPro" id="IPR036388">
    <property type="entry name" value="WH-like_DNA-bd_sf"/>
</dbReference>
<dbReference type="GO" id="GO:0003677">
    <property type="term" value="F:DNA binding"/>
    <property type="evidence" value="ECO:0007669"/>
    <property type="project" value="UniProtKB-KW"/>
</dbReference>
<dbReference type="Pfam" id="PF00196">
    <property type="entry name" value="GerE"/>
    <property type="match status" value="1"/>
</dbReference>
<dbReference type="Gene3D" id="3.40.50.300">
    <property type="entry name" value="P-loop containing nucleotide triphosphate hydrolases"/>
    <property type="match status" value="1"/>
</dbReference>
<evidence type="ECO:0000313" key="5">
    <source>
        <dbReference type="EMBL" id="PYI56122.1"/>
    </source>
</evidence>
<dbReference type="PROSITE" id="PS50043">
    <property type="entry name" value="HTH_LUXR_2"/>
    <property type="match status" value="1"/>
</dbReference>
<dbReference type="InterPro" id="IPR041617">
    <property type="entry name" value="TPR_MalT"/>
</dbReference>
<evidence type="ECO:0000313" key="6">
    <source>
        <dbReference type="Proteomes" id="UP000247476"/>
    </source>
</evidence>
<comment type="caution">
    <text evidence="5">The sequence shown here is derived from an EMBL/GenBank/DDBJ whole genome shotgun (WGS) entry which is preliminary data.</text>
</comment>
<dbReference type="SUPFAM" id="SSF46894">
    <property type="entry name" value="C-terminal effector domain of the bipartite response regulators"/>
    <property type="match status" value="1"/>
</dbReference>
<dbReference type="Gene3D" id="1.10.10.10">
    <property type="entry name" value="Winged helix-like DNA-binding domain superfamily/Winged helix DNA-binding domain"/>
    <property type="match status" value="1"/>
</dbReference>
<dbReference type="InterPro" id="IPR000792">
    <property type="entry name" value="Tscrpt_reg_LuxR_C"/>
</dbReference>
<name>A0A2V5KB53_9BACL</name>
<dbReference type="GO" id="GO:0006355">
    <property type="term" value="P:regulation of DNA-templated transcription"/>
    <property type="evidence" value="ECO:0007669"/>
    <property type="project" value="InterPro"/>
</dbReference>
<dbReference type="InterPro" id="IPR016032">
    <property type="entry name" value="Sig_transdc_resp-reg_C-effctor"/>
</dbReference>
<dbReference type="CDD" id="cd06170">
    <property type="entry name" value="LuxR_C_like"/>
    <property type="match status" value="1"/>
</dbReference>
<keyword evidence="3" id="KW-0804">Transcription</keyword>
<dbReference type="PANTHER" id="PTHR44688:SF16">
    <property type="entry name" value="DNA-BINDING TRANSCRIPTIONAL ACTIVATOR DEVR_DOSR"/>
    <property type="match status" value="1"/>
</dbReference>
<organism evidence="5 6">
    <name type="scientific">Paenibacillus flagellatus</name>
    <dbReference type="NCBI Taxonomy" id="2211139"/>
    <lineage>
        <taxon>Bacteria</taxon>
        <taxon>Bacillati</taxon>
        <taxon>Bacillota</taxon>
        <taxon>Bacilli</taxon>
        <taxon>Bacillales</taxon>
        <taxon>Paenibacillaceae</taxon>
        <taxon>Paenibacillus</taxon>
    </lineage>
</organism>
<dbReference type="Proteomes" id="UP000247476">
    <property type="component" value="Unassembled WGS sequence"/>
</dbReference>
<dbReference type="SUPFAM" id="SSF48452">
    <property type="entry name" value="TPR-like"/>
    <property type="match status" value="1"/>
</dbReference>
<dbReference type="Gene3D" id="1.25.40.10">
    <property type="entry name" value="Tetratricopeptide repeat domain"/>
    <property type="match status" value="1"/>
</dbReference>
<evidence type="ECO:0000259" key="4">
    <source>
        <dbReference type="PROSITE" id="PS50043"/>
    </source>
</evidence>
<gene>
    <name evidence="5" type="ORF">DLM86_03775</name>
</gene>
<dbReference type="InterPro" id="IPR027417">
    <property type="entry name" value="P-loop_NTPase"/>
</dbReference>
<keyword evidence="2" id="KW-0238">DNA-binding</keyword>
<dbReference type="Pfam" id="PF25873">
    <property type="entry name" value="WHD_MalT"/>
    <property type="match status" value="1"/>
</dbReference>
<dbReference type="PANTHER" id="PTHR44688">
    <property type="entry name" value="DNA-BINDING TRANSCRIPTIONAL ACTIVATOR DEVR_DOSR"/>
    <property type="match status" value="1"/>
</dbReference>
<keyword evidence="1" id="KW-0805">Transcription regulation</keyword>
<dbReference type="PRINTS" id="PR00038">
    <property type="entry name" value="HTHLUXR"/>
</dbReference>
<dbReference type="SMART" id="SM00421">
    <property type="entry name" value="HTH_LUXR"/>
    <property type="match status" value="1"/>
</dbReference>
<dbReference type="OrthoDB" id="1137593at2"/>
<evidence type="ECO:0000256" key="3">
    <source>
        <dbReference type="ARBA" id="ARBA00023163"/>
    </source>
</evidence>
<dbReference type="Pfam" id="PF17874">
    <property type="entry name" value="TPR_MalT"/>
    <property type="match status" value="1"/>
</dbReference>
<keyword evidence="6" id="KW-1185">Reference proteome</keyword>
<evidence type="ECO:0000256" key="1">
    <source>
        <dbReference type="ARBA" id="ARBA00023015"/>
    </source>
</evidence>
<protein>
    <submittedName>
        <fullName evidence="5">LuxR family transcriptional regulator</fullName>
    </submittedName>
</protein>
<dbReference type="InterPro" id="IPR059106">
    <property type="entry name" value="WHD_MalT"/>
</dbReference>